<name>A0A0N9I6G8_9PSEU</name>
<dbReference type="AlphaFoldDB" id="A0A0N9I6G8"/>
<protein>
    <recommendedName>
        <fullName evidence="5">Secreted protein</fullName>
    </recommendedName>
</protein>
<accession>A0A0N9I6G8</accession>
<evidence type="ECO:0000313" key="4">
    <source>
        <dbReference type="Proteomes" id="UP000063699"/>
    </source>
</evidence>
<gene>
    <name evidence="3" type="ORF">AOZ06_26870</name>
</gene>
<feature type="transmembrane region" description="Helical" evidence="1">
    <location>
        <begin position="199"/>
        <end position="220"/>
    </location>
</feature>
<feature type="chain" id="PRO_5006035901" description="Secreted protein" evidence="2">
    <location>
        <begin position="21"/>
        <end position="421"/>
    </location>
</feature>
<feature type="signal peptide" evidence="2">
    <location>
        <begin position="1"/>
        <end position="20"/>
    </location>
</feature>
<keyword evidence="1" id="KW-1133">Transmembrane helix</keyword>
<reference evidence="3 4" key="1">
    <citation type="submission" date="2015-07" db="EMBL/GenBank/DDBJ databases">
        <title>Genome sequencing of Kibdelosporangium phytohabitans.</title>
        <authorList>
            <person name="Qin S."/>
            <person name="Xing K."/>
        </authorList>
    </citation>
    <scope>NUCLEOTIDE SEQUENCE [LARGE SCALE GENOMIC DNA]</scope>
    <source>
        <strain evidence="3 4">KLBMP1111</strain>
    </source>
</reference>
<dbReference type="KEGG" id="kphy:AOZ06_26870"/>
<evidence type="ECO:0000313" key="3">
    <source>
        <dbReference type="EMBL" id="ALG10036.1"/>
    </source>
</evidence>
<feature type="transmembrane region" description="Helical" evidence="1">
    <location>
        <begin position="396"/>
        <end position="415"/>
    </location>
</feature>
<keyword evidence="2" id="KW-0732">Signal</keyword>
<evidence type="ECO:0008006" key="5">
    <source>
        <dbReference type="Google" id="ProtNLM"/>
    </source>
</evidence>
<dbReference type="EMBL" id="CP012752">
    <property type="protein sequence ID" value="ALG10036.1"/>
    <property type="molecule type" value="Genomic_DNA"/>
</dbReference>
<organism evidence="3 4">
    <name type="scientific">Kibdelosporangium phytohabitans</name>
    <dbReference type="NCBI Taxonomy" id="860235"/>
    <lineage>
        <taxon>Bacteria</taxon>
        <taxon>Bacillati</taxon>
        <taxon>Actinomycetota</taxon>
        <taxon>Actinomycetes</taxon>
        <taxon>Pseudonocardiales</taxon>
        <taxon>Pseudonocardiaceae</taxon>
        <taxon>Kibdelosporangium</taxon>
    </lineage>
</organism>
<dbReference type="Proteomes" id="UP000063699">
    <property type="component" value="Chromosome"/>
</dbReference>
<keyword evidence="1" id="KW-0812">Transmembrane</keyword>
<feature type="transmembrane region" description="Helical" evidence="1">
    <location>
        <begin position="171"/>
        <end position="192"/>
    </location>
</feature>
<keyword evidence="4" id="KW-1185">Reference proteome</keyword>
<evidence type="ECO:0000256" key="2">
    <source>
        <dbReference type="SAM" id="SignalP"/>
    </source>
</evidence>
<evidence type="ECO:0000256" key="1">
    <source>
        <dbReference type="SAM" id="Phobius"/>
    </source>
</evidence>
<keyword evidence="1" id="KW-0472">Membrane</keyword>
<proteinExistence type="predicted"/>
<sequence>MAVLAGLVVLCLATGLAALADVQHRRGVLVGVADRSSPLAGAAVSVYQSLSDADATATGSFLAGDQAPAAERQRYLHDITEAASALSTAAAGAPDVRTATRVAELTAQLPMYTSLVDTARTYSRQGLSLGAAYLREASGLVRERMLPVAQQLYRDEMARLGTAQEDAASTAVLPLLLGIVALGALVVVQIYLRRTTNRVFNAGLLVATAATFAALMWLGFASANAAEHNETGRRDGSAQLEALVEARITVLTARSEEALSLVARGSGKSYEDRFQQARARLDGDGATLGSFAAARDRAGQPETVAKVDGARSSWQVWLDKHGQLRTFDADGDYNRAIQVATGVDLAHTDTAKVADGSTGQLAAQVVDQLSAAVGQAQARFDDHAGQATSALDAVDVGIVLLVLLAAGAVTAGMAARIREYR</sequence>
<dbReference type="STRING" id="860235.AOZ06_26870"/>